<dbReference type="Proteomes" id="UP000615234">
    <property type="component" value="Unassembled WGS sequence"/>
</dbReference>
<organism evidence="1 2">
    <name type="scientific">Coprococcus hominis</name>
    <name type="common">ex Liu et al. 2022</name>
    <dbReference type="NCBI Taxonomy" id="2763039"/>
    <lineage>
        <taxon>Bacteria</taxon>
        <taxon>Bacillati</taxon>
        <taxon>Bacillota</taxon>
        <taxon>Clostridia</taxon>
        <taxon>Lachnospirales</taxon>
        <taxon>Lachnospiraceae</taxon>
        <taxon>Coprococcus</taxon>
    </lineage>
</organism>
<keyword evidence="2" id="KW-1185">Reference proteome</keyword>
<dbReference type="InterPro" id="IPR051805">
    <property type="entry name" value="Dehydratase_Activator_Redct"/>
</dbReference>
<evidence type="ECO:0000313" key="2">
    <source>
        <dbReference type="Proteomes" id="UP000615234"/>
    </source>
</evidence>
<sequence>MYKIRENADREKCILLIPAMLDAHFPLLKYAFYSKNYHPVILKNEKDITDIGLKYVNNDMCYPIILNAGQMIAALQSGKYDLNRTKLLMPTAGDACRGSNYLHVLKAAVRKAGFPQAQVLSLNIQGLEKGEQMKLEPDMVWRALFGLFYGDILMLLLNQVRPNEVHKGEAQKKWKKWIRILAYDLREGKHLTISRMKQNFIRIASDFSKIELVKPRKQRIGIVGEIYIKYCHLGNWDMIRFLEKNNCESHTNGLSWYAMYYIDSHLSDVNKIEQAAYRIGLKLFGSLQRSMIAAMRQYGFYSMEEFQVMKKEADGYVNWTYRTGDGWLIGAEMVGHILHDCKKVLAVQPFGCMPNHICGRGLYPSIQQKLPEGRIVSADVDSGSSKLNVYNRARMLVDMHI</sequence>
<gene>
    <name evidence="1" type="ORF">H8S09_03295</name>
</gene>
<dbReference type="PANTHER" id="PTHR32329">
    <property type="entry name" value="BIFUNCTIONAL PROTEIN [INCLUDES 2-HYDROXYACYL-COA DEHYDRATASE (N-TER) AND ITS ACTIVATOR DOMAIN (C_TERM)-RELATED"/>
    <property type="match status" value="1"/>
</dbReference>
<name>A0A8I0DT20_9FIRM</name>
<evidence type="ECO:0000313" key="1">
    <source>
        <dbReference type="EMBL" id="MBC5661929.1"/>
    </source>
</evidence>
<dbReference type="RefSeq" id="WP_186847369.1">
    <property type="nucleotide sequence ID" value="NZ_JACOOX010000002.1"/>
</dbReference>
<reference evidence="1 2" key="1">
    <citation type="submission" date="2020-08" db="EMBL/GenBank/DDBJ databases">
        <title>Genome public.</title>
        <authorList>
            <person name="Liu C."/>
            <person name="Sun Q."/>
        </authorList>
    </citation>
    <scope>NUCLEOTIDE SEQUENCE [LARGE SCALE GENOMIC DNA]</scope>
    <source>
        <strain evidence="1 2">NSJ-10</strain>
    </source>
</reference>
<protein>
    <submittedName>
        <fullName evidence="1">2-hydroxyacyl-CoA dehydratase</fullName>
    </submittedName>
</protein>
<comment type="caution">
    <text evidence="1">The sequence shown here is derived from an EMBL/GenBank/DDBJ whole genome shotgun (WGS) entry which is preliminary data.</text>
</comment>
<dbReference type="EMBL" id="JACOOX010000002">
    <property type="protein sequence ID" value="MBC5661929.1"/>
    <property type="molecule type" value="Genomic_DNA"/>
</dbReference>
<accession>A0A8I0DT20</accession>
<proteinExistence type="predicted"/>
<dbReference type="PANTHER" id="PTHR32329:SF5">
    <property type="entry name" value="ACTIVATOR OF 2-HYDROXYACYL-COA DEHYDRATASE"/>
    <property type="match status" value="1"/>
</dbReference>
<dbReference type="AlphaFoldDB" id="A0A8I0DT20"/>